<dbReference type="EMBL" id="CADCWN010000057">
    <property type="protein sequence ID" value="CAA9558084.1"/>
    <property type="molecule type" value="Genomic_DNA"/>
</dbReference>
<organism evidence="1">
    <name type="scientific">uncultured Thermomicrobiales bacterium</name>
    <dbReference type="NCBI Taxonomy" id="1645740"/>
    <lineage>
        <taxon>Bacteria</taxon>
        <taxon>Pseudomonadati</taxon>
        <taxon>Thermomicrobiota</taxon>
        <taxon>Thermomicrobia</taxon>
        <taxon>Thermomicrobiales</taxon>
        <taxon>environmental samples</taxon>
    </lineage>
</organism>
<dbReference type="AlphaFoldDB" id="A0A6J4USM1"/>
<sequence>DHSRPRGGPGRAREAAARLALRAATTVPDEVLTPNSL</sequence>
<evidence type="ECO:0000313" key="1">
    <source>
        <dbReference type="EMBL" id="CAA9558084.1"/>
    </source>
</evidence>
<proteinExistence type="predicted"/>
<feature type="non-terminal residue" evidence="1">
    <location>
        <position position="37"/>
    </location>
</feature>
<gene>
    <name evidence="1" type="ORF">AVDCRST_MAG18-846</name>
</gene>
<reference evidence="1" key="1">
    <citation type="submission" date="2020-02" db="EMBL/GenBank/DDBJ databases">
        <authorList>
            <person name="Meier V. D."/>
        </authorList>
    </citation>
    <scope>NUCLEOTIDE SEQUENCE</scope>
    <source>
        <strain evidence="1">AVDCRST_MAG18</strain>
    </source>
</reference>
<accession>A0A6J4USM1</accession>
<protein>
    <submittedName>
        <fullName evidence="1">Uncharacterized protein</fullName>
    </submittedName>
</protein>
<feature type="non-terminal residue" evidence="1">
    <location>
        <position position="1"/>
    </location>
</feature>
<name>A0A6J4USM1_9BACT</name>